<proteinExistence type="predicted"/>
<accession>F8NHV4</accession>
<gene>
    <name evidence="1" type="ORF">SERLADRAFT_433443</name>
</gene>
<organism>
    <name type="scientific">Serpula lacrymans var. lacrymans (strain S7.9)</name>
    <name type="common">Dry rot fungus</name>
    <dbReference type="NCBI Taxonomy" id="578457"/>
    <lineage>
        <taxon>Eukaryota</taxon>
        <taxon>Fungi</taxon>
        <taxon>Dikarya</taxon>
        <taxon>Basidiomycota</taxon>
        <taxon>Agaricomycotina</taxon>
        <taxon>Agaricomycetes</taxon>
        <taxon>Agaricomycetidae</taxon>
        <taxon>Boletales</taxon>
        <taxon>Coniophorineae</taxon>
        <taxon>Serpulaceae</taxon>
        <taxon>Serpula</taxon>
    </lineage>
</organism>
<reference evidence="1" key="1">
    <citation type="submission" date="2011-04" db="EMBL/GenBank/DDBJ databases">
        <title>Evolution of plant cell wall degrading machinery underlies the functional diversity of forest fungi.</title>
        <authorList>
            <consortium name="US DOE Joint Genome Institute (JGI-PGF)"/>
            <person name="Eastwood D.C."/>
            <person name="Floudas D."/>
            <person name="Binder M."/>
            <person name="Majcherczyk A."/>
            <person name="Schneider P."/>
            <person name="Aerts A."/>
            <person name="Asiegbu F.O."/>
            <person name="Baker S.E."/>
            <person name="Barry K."/>
            <person name="Bendiksby M."/>
            <person name="Blumentritt M."/>
            <person name="Coutinho P.M."/>
            <person name="Cullen D."/>
            <person name="Cullen D."/>
            <person name="Gathman A."/>
            <person name="Goodell B."/>
            <person name="Henrissat B."/>
            <person name="Ihrmark K."/>
            <person name="Kauserud H."/>
            <person name="Kohler A."/>
            <person name="LaButti K."/>
            <person name="Lapidus A."/>
            <person name="Lavin J.L."/>
            <person name="Lee Y.-H."/>
            <person name="Lindquist E."/>
            <person name="Lilly W."/>
            <person name="Lucas S."/>
            <person name="Morin E."/>
            <person name="Murat C."/>
            <person name="Oguiza J.A."/>
            <person name="Park J."/>
            <person name="Pisabarro A.G."/>
            <person name="Riley R."/>
            <person name="Rosling A."/>
            <person name="Salamov A."/>
            <person name="Schmidt O."/>
            <person name="Schmutz J."/>
            <person name="Skrede I."/>
            <person name="Stenlid J."/>
            <person name="Wiebenga A."/>
            <person name="Xie X."/>
            <person name="Kues U."/>
            <person name="Hibbett D.S."/>
            <person name="Hoffmeister D."/>
            <person name="Hogberg N."/>
            <person name="Martin F."/>
            <person name="Grigoriev I.V."/>
            <person name="Watkinson S.C."/>
        </authorList>
    </citation>
    <scope>NUCLEOTIDE SEQUENCE</scope>
    <source>
        <strain evidence="1">S7.9</strain>
    </source>
</reference>
<dbReference type="Pfam" id="PF14223">
    <property type="entry name" value="Retrotran_gag_2"/>
    <property type="match status" value="1"/>
</dbReference>
<dbReference type="RefSeq" id="XP_007313706.1">
    <property type="nucleotide sequence ID" value="XM_007313644.1"/>
</dbReference>
<dbReference type="HOGENOM" id="CLU_1696561_0_0_1"/>
<dbReference type="OrthoDB" id="2689034at2759"/>
<protein>
    <submittedName>
        <fullName evidence="1">Uncharacterized protein</fullName>
    </submittedName>
</protein>
<sequence length="155" mass="17788">MCYCNTFSENPEITWILKDEKAYGIIQDHISNALLMRTGDLISSKKLFDKLVSLHQTSNIALAFDLFQQLTKLSWDGTSAIKDHIVKIRTIDSHLSRMKLGADTKFMAFALLQSLPCTPEWQIFQSSVINTIEEDKLTFHAVEIWITEKLHNSQE</sequence>
<dbReference type="GeneID" id="18814186"/>
<dbReference type="Proteomes" id="UP000008064">
    <property type="component" value="Unassembled WGS sequence"/>
</dbReference>
<dbReference type="EMBL" id="GL945429">
    <property type="protein sequence ID" value="EGO29464.1"/>
    <property type="molecule type" value="Genomic_DNA"/>
</dbReference>
<evidence type="ECO:0000313" key="1">
    <source>
        <dbReference type="EMBL" id="EGO29464.1"/>
    </source>
</evidence>
<dbReference type="AlphaFoldDB" id="F8NHV4"/>
<name>F8NHV4_SERL9</name>
<dbReference type="KEGG" id="sla:SERLADRAFT_433443"/>